<dbReference type="RefSeq" id="XP_046059767.1">
    <property type="nucleotide sequence ID" value="XM_046206507.1"/>
</dbReference>
<evidence type="ECO:0000256" key="7">
    <source>
        <dbReference type="ARBA" id="ARBA00023209"/>
    </source>
</evidence>
<dbReference type="EC" id="2.7.7.14" evidence="10"/>
<evidence type="ECO:0000256" key="9">
    <source>
        <dbReference type="ARBA" id="ARBA00024191"/>
    </source>
</evidence>
<reference evidence="14" key="1">
    <citation type="journal article" date="2021" name="Open Biol.">
        <title>Shared evolutionary footprints suggest mitochondrial oxidative damage underlies multiple complex I losses in fungi.</title>
        <authorList>
            <person name="Schikora-Tamarit M.A."/>
            <person name="Marcet-Houben M."/>
            <person name="Nosek J."/>
            <person name="Gabaldon T."/>
        </authorList>
    </citation>
    <scope>NUCLEOTIDE SEQUENCE</scope>
    <source>
        <strain evidence="14">CBS6075</strain>
    </source>
</reference>
<dbReference type="GO" id="GO:0005737">
    <property type="term" value="C:cytoplasm"/>
    <property type="evidence" value="ECO:0007669"/>
    <property type="project" value="TreeGrafter"/>
</dbReference>
<evidence type="ECO:0000313" key="15">
    <source>
        <dbReference type="Proteomes" id="UP000769157"/>
    </source>
</evidence>
<evidence type="ECO:0000256" key="2">
    <source>
        <dbReference type="ARBA" id="ARBA00010101"/>
    </source>
</evidence>
<evidence type="ECO:0000256" key="5">
    <source>
        <dbReference type="ARBA" id="ARBA00022695"/>
    </source>
</evidence>
<evidence type="ECO:0000256" key="8">
    <source>
        <dbReference type="ARBA" id="ARBA00023264"/>
    </source>
</evidence>
<dbReference type="Proteomes" id="UP000769157">
    <property type="component" value="Unassembled WGS sequence"/>
</dbReference>
<evidence type="ECO:0000313" key="14">
    <source>
        <dbReference type="EMBL" id="KAH3663344.1"/>
    </source>
</evidence>
<dbReference type="InterPro" id="IPR044608">
    <property type="entry name" value="Ect1/PCYT2"/>
</dbReference>
<dbReference type="PANTHER" id="PTHR45780">
    <property type="entry name" value="ETHANOLAMINE-PHOSPHATE CYTIDYLYLTRANSFERASE"/>
    <property type="match status" value="1"/>
</dbReference>
<keyword evidence="15" id="KW-1185">Reference proteome</keyword>
<accession>A0A9P8P280</accession>
<keyword evidence="6" id="KW-0443">Lipid metabolism</keyword>
<proteinExistence type="inferred from homology"/>
<dbReference type="PANTHER" id="PTHR45780:SF2">
    <property type="entry name" value="ETHANOLAMINE-PHOSPHATE CYTIDYLYLTRANSFERASE"/>
    <property type="match status" value="1"/>
</dbReference>
<comment type="pathway">
    <text evidence="1">Lipid metabolism.</text>
</comment>
<gene>
    <name evidence="14" type="ORF">OGAPHI_005334</name>
</gene>
<keyword evidence="4" id="KW-0808">Transferase</keyword>
<evidence type="ECO:0000256" key="6">
    <source>
        <dbReference type="ARBA" id="ARBA00023098"/>
    </source>
</evidence>
<feature type="domain" description="Cytidyltransferase-like" evidence="13">
    <location>
        <begin position="195"/>
        <end position="281"/>
    </location>
</feature>
<keyword evidence="5" id="KW-0548">Nucleotidyltransferase</keyword>
<comment type="pathway">
    <text evidence="9">Phospholipid metabolism; phosphatidylethanolamine biosynthesis; phosphatidylethanolamine from ethanolamine: step 2/3.</text>
</comment>
<dbReference type="GeneID" id="70237298"/>
<dbReference type="GO" id="GO:0006646">
    <property type="term" value="P:phosphatidylethanolamine biosynthetic process"/>
    <property type="evidence" value="ECO:0007669"/>
    <property type="project" value="InterPro"/>
</dbReference>
<keyword evidence="3" id="KW-0444">Lipid biosynthesis</keyword>
<dbReference type="SUPFAM" id="SSF52374">
    <property type="entry name" value="Nucleotidylyl transferase"/>
    <property type="match status" value="2"/>
</dbReference>
<dbReference type="EMBL" id="JAEUBE010000375">
    <property type="protein sequence ID" value="KAH3663344.1"/>
    <property type="molecule type" value="Genomic_DNA"/>
</dbReference>
<evidence type="ECO:0000256" key="3">
    <source>
        <dbReference type="ARBA" id="ARBA00022516"/>
    </source>
</evidence>
<organism evidence="14 15">
    <name type="scientific">Ogataea philodendri</name>
    <dbReference type="NCBI Taxonomy" id="1378263"/>
    <lineage>
        <taxon>Eukaryota</taxon>
        <taxon>Fungi</taxon>
        <taxon>Dikarya</taxon>
        <taxon>Ascomycota</taxon>
        <taxon>Saccharomycotina</taxon>
        <taxon>Pichiomycetes</taxon>
        <taxon>Pichiales</taxon>
        <taxon>Pichiaceae</taxon>
        <taxon>Ogataea</taxon>
    </lineage>
</organism>
<comment type="similarity">
    <text evidence="2">Belongs to the cytidylyltransferase family.</text>
</comment>
<dbReference type="Pfam" id="PF01467">
    <property type="entry name" value="CTP_transf_like"/>
    <property type="match status" value="2"/>
</dbReference>
<dbReference type="OrthoDB" id="40021at2759"/>
<feature type="region of interest" description="Disordered" evidence="12">
    <location>
        <begin position="336"/>
        <end position="357"/>
    </location>
</feature>
<evidence type="ECO:0000259" key="13">
    <source>
        <dbReference type="Pfam" id="PF01467"/>
    </source>
</evidence>
<evidence type="ECO:0000256" key="1">
    <source>
        <dbReference type="ARBA" id="ARBA00005189"/>
    </source>
</evidence>
<dbReference type="InterPro" id="IPR004821">
    <property type="entry name" value="Cyt_trans-like"/>
</dbReference>
<reference evidence="14" key="2">
    <citation type="submission" date="2021-01" db="EMBL/GenBank/DDBJ databases">
        <authorList>
            <person name="Schikora-Tamarit M.A."/>
        </authorList>
    </citation>
    <scope>NUCLEOTIDE SEQUENCE</scope>
    <source>
        <strain evidence="14">CBS6075</strain>
    </source>
</reference>
<dbReference type="InterPro" id="IPR014729">
    <property type="entry name" value="Rossmann-like_a/b/a_fold"/>
</dbReference>
<evidence type="ECO:0000256" key="11">
    <source>
        <dbReference type="ARBA" id="ARBA00031473"/>
    </source>
</evidence>
<sequence length="357" mass="40285">MLQARQHGDELFVGVHSDEDILENKGPVVMTLKERLAAVDGCRWATQSVPGAPYVTDPQVMDSYRCKYVVHGDDITTDANGEDCYKTMKELGRFIVVKRTPNISTTDLVGRMLLYSKNHHLAPISSRHWDEYAAGEASHELLLPDAVQRYRAYATCEDGKNPGVAVYVYTEDTSKLHELVEPSGGRFASKNIYYIDGGFDLFNPGHIVALKTLKERAVRENAVVLVGVNSDDDVNRHKGLNYPIMNLFERSLCVLQSAYIDGIVLGAPYKPTAAFLASFDVPVAKVFHGPTSEHDDPYDDVKQLGLYENLGRHEYDHISTEDIASRVLKNRAAYEERQRRKGWKSEHERQLEQQEKK</sequence>
<keyword evidence="8" id="KW-1208">Phospholipid metabolism</keyword>
<evidence type="ECO:0000256" key="12">
    <source>
        <dbReference type="SAM" id="MobiDB-lite"/>
    </source>
</evidence>
<dbReference type="GO" id="GO:0004306">
    <property type="term" value="F:ethanolamine-phosphate cytidylyltransferase activity"/>
    <property type="evidence" value="ECO:0007669"/>
    <property type="project" value="UniProtKB-EC"/>
</dbReference>
<dbReference type="AlphaFoldDB" id="A0A9P8P280"/>
<dbReference type="Gene3D" id="3.40.50.620">
    <property type="entry name" value="HUPs"/>
    <property type="match status" value="2"/>
</dbReference>
<keyword evidence="7" id="KW-0594">Phospholipid biosynthesis</keyword>
<feature type="domain" description="Cytidyltransferase-like" evidence="13">
    <location>
        <begin position="3"/>
        <end position="109"/>
    </location>
</feature>
<comment type="caution">
    <text evidence="14">The sequence shown here is derived from an EMBL/GenBank/DDBJ whole genome shotgun (WGS) entry which is preliminary data.</text>
</comment>
<evidence type="ECO:0000256" key="4">
    <source>
        <dbReference type="ARBA" id="ARBA00022679"/>
    </source>
</evidence>
<evidence type="ECO:0000256" key="10">
    <source>
        <dbReference type="ARBA" id="ARBA00024221"/>
    </source>
</evidence>
<protein>
    <recommendedName>
        <fullName evidence="10">ethanolamine-phosphate cytidylyltransferase</fullName>
        <ecNumber evidence="10">2.7.7.14</ecNumber>
    </recommendedName>
    <alternativeName>
        <fullName evidence="11">CTP:phosphoethanolamine cytidylyltransferase</fullName>
    </alternativeName>
</protein>
<name>A0A9P8P280_9ASCO</name>